<reference evidence="3" key="1">
    <citation type="submission" date="2018-07" db="EMBL/GenBank/DDBJ databases">
        <title>Complete genome sequence of Clostridium butyricum S-45-5 isolated from human feces.</title>
        <authorList>
            <person name="Chang Y.-H."/>
            <person name="Shin Y."/>
        </authorList>
    </citation>
    <scope>NUCLEOTIDE SEQUENCE [LARGE SCALE GENOMIC DNA]</scope>
    <source>
        <strain evidence="3">S-45-5</strain>
    </source>
</reference>
<name>A0A0Q0TVC7_CLOBU</name>
<feature type="region of interest" description="Disordered" evidence="1">
    <location>
        <begin position="62"/>
        <end position="83"/>
    </location>
</feature>
<feature type="compositionally biased region" description="Basic and acidic residues" evidence="1">
    <location>
        <begin position="70"/>
        <end position="83"/>
    </location>
</feature>
<evidence type="ECO:0000313" key="3">
    <source>
        <dbReference type="EMBL" id="AXB85579.1"/>
    </source>
</evidence>
<accession>A0A0Q0TVC7</accession>
<evidence type="ECO:0000256" key="2">
    <source>
        <dbReference type="SAM" id="Phobius"/>
    </source>
</evidence>
<dbReference type="EMBL" id="CP030775">
    <property type="protein sequence ID" value="AXB85579.1"/>
    <property type="molecule type" value="Genomic_DNA"/>
</dbReference>
<feature type="transmembrane region" description="Helical" evidence="2">
    <location>
        <begin position="21"/>
        <end position="42"/>
    </location>
</feature>
<dbReference type="EMBL" id="CP040626">
    <property type="protein sequence ID" value="QMW91739.1"/>
    <property type="molecule type" value="Genomic_DNA"/>
</dbReference>
<evidence type="ECO:0000313" key="5">
    <source>
        <dbReference type="Proteomes" id="UP000515243"/>
    </source>
</evidence>
<dbReference type="Proteomes" id="UP000515243">
    <property type="component" value="Chromosome 1"/>
</dbReference>
<keyword evidence="2" id="KW-0812">Transmembrane</keyword>
<dbReference type="GeneID" id="92944979"/>
<keyword evidence="2" id="KW-1133">Transmembrane helix</keyword>
<gene>
    <name evidence="3" type="ORF">DRB99_11545</name>
    <name evidence="4" type="ORF">FF104_12410</name>
</gene>
<proteinExistence type="predicted"/>
<protein>
    <submittedName>
        <fullName evidence="3">Uncharacterized protein</fullName>
    </submittedName>
</protein>
<reference evidence="4 5" key="2">
    <citation type="submission" date="2019-05" db="EMBL/GenBank/DDBJ databases">
        <authorList>
            <person name="Schori C."/>
            <person name="Ahrens C."/>
        </authorList>
    </citation>
    <scope>NUCLEOTIDE SEQUENCE [LARGE SCALE GENOMIC DNA]</scope>
    <source>
        <strain evidence="4 5">DSM 10702</strain>
    </source>
</reference>
<keyword evidence="2" id="KW-0472">Membrane</keyword>
<dbReference type="OrthoDB" id="1952449at2"/>
<dbReference type="PROSITE" id="PS51257">
    <property type="entry name" value="PROKAR_LIPOPROTEIN"/>
    <property type="match status" value="1"/>
</dbReference>
<evidence type="ECO:0000313" key="4">
    <source>
        <dbReference type="EMBL" id="QMW91739.1"/>
    </source>
</evidence>
<dbReference type="KEGG" id="cbut:ATN24_13665"/>
<dbReference type="AlphaFoldDB" id="A0A0Q0TVC7"/>
<evidence type="ECO:0000256" key="1">
    <source>
        <dbReference type="SAM" id="MobiDB-lite"/>
    </source>
</evidence>
<organism evidence="3">
    <name type="scientific">Clostridium butyricum</name>
    <dbReference type="NCBI Taxonomy" id="1492"/>
    <lineage>
        <taxon>Bacteria</taxon>
        <taxon>Bacillati</taxon>
        <taxon>Bacillota</taxon>
        <taxon>Clostridia</taxon>
        <taxon>Eubacteriales</taxon>
        <taxon>Clostridiaceae</taxon>
        <taxon>Clostridium</taxon>
    </lineage>
</organism>
<sequence>MGKPSIFSREYERKMKKRRRNIIIFSLIIVVLACATILKFVYNPVNFSKIKANIQAWIDSDTTSTGDTAKNNEIKEADEKKADEKEEVVEEKKPVEEYVDILQSSGNTAKAVYIEENGEKVFTEVRNLDNGVSFDISPSKKQLIICDVNTQITLYNIDGTNKIVSKDKYVSTNGSVFTKDNTLQSKPDYLWNSNPKFVSDQSIVFVTNRPYFGTAAVKQYLWMTDLQTGTDKIYWDLAAAKIVMGSREDKGLKITVDNREYFIAQDGSYVQ</sequence>
<dbReference type="RefSeq" id="WP_002580915.1">
    <property type="nucleotide sequence ID" value="NZ_AP019716.1"/>
</dbReference>